<gene>
    <name evidence="1" type="ORF">DSO57_1016820</name>
</gene>
<reference evidence="1" key="1">
    <citation type="submission" date="2022-04" db="EMBL/GenBank/DDBJ databases">
        <title>Genome of the entomopathogenic fungus Entomophthora muscae.</title>
        <authorList>
            <person name="Elya C."/>
            <person name="Lovett B.R."/>
            <person name="Lee E."/>
            <person name="Macias A.M."/>
            <person name="Hajek A.E."/>
            <person name="De Bivort B.L."/>
            <person name="Kasson M.T."/>
            <person name="De Fine Licht H.H."/>
            <person name="Stajich J.E."/>
        </authorList>
    </citation>
    <scope>NUCLEOTIDE SEQUENCE</scope>
    <source>
        <strain evidence="1">Berkeley</strain>
    </source>
</reference>
<name>A0ACC2UE07_9FUNG</name>
<evidence type="ECO:0000313" key="1">
    <source>
        <dbReference type="EMBL" id="KAJ9085144.1"/>
    </source>
</evidence>
<evidence type="ECO:0000313" key="2">
    <source>
        <dbReference type="Proteomes" id="UP001165960"/>
    </source>
</evidence>
<keyword evidence="2" id="KW-1185">Reference proteome</keyword>
<dbReference type="Proteomes" id="UP001165960">
    <property type="component" value="Unassembled WGS sequence"/>
</dbReference>
<organism evidence="1 2">
    <name type="scientific">Entomophthora muscae</name>
    <dbReference type="NCBI Taxonomy" id="34485"/>
    <lineage>
        <taxon>Eukaryota</taxon>
        <taxon>Fungi</taxon>
        <taxon>Fungi incertae sedis</taxon>
        <taxon>Zoopagomycota</taxon>
        <taxon>Entomophthoromycotina</taxon>
        <taxon>Entomophthoromycetes</taxon>
        <taxon>Entomophthorales</taxon>
        <taxon>Entomophthoraceae</taxon>
        <taxon>Entomophthora</taxon>
    </lineage>
</organism>
<dbReference type="EMBL" id="QTSX02000779">
    <property type="protein sequence ID" value="KAJ9085144.1"/>
    <property type="molecule type" value="Genomic_DNA"/>
</dbReference>
<proteinExistence type="predicted"/>
<sequence>MSLNLMLRQAALVPVRLGCRRIIHKQLCGPLILPRTTKILASQSCVFQKRHEFHSTSPKCTIVSFNLADIGEGITECELVQWFVKPGDKIAQFDKICEVQSDKASVEITSRFDGTVQKLHYNTGDMALVGKPLVDIKTEGEVEPAVAESESEPTRIKVAPTLPDTIQSELTTFKISMPAEVDTHLTYAAPAVRRIAREANIDIRLIAGTGKGGRVLKEDILSFIKEPESIKQEETPQEKLKPLTSVQRAMFKAMTQSLLIPHFGYSDEVDLSQARRLREEINQRLVHAKNPIVDKVSYMPIFIKALSVALEGFPLLNAQVIEGSSPSLLYRPQHNIAVAMDTPLGLMVPSIKNVQSLSILEIGAELKRFQATAGKMSAEDLNGGTITLSNIGNIGGTYLSPVLVKSQVCIGGLGRIQTLPRYVKDTVVPKPIMPVSWSADHRVVDGATMARFSECWRSYVENPLELLAHLK</sequence>
<accession>A0ACC2UE07</accession>
<protein>
    <submittedName>
        <fullName evidence="1">Uncharacterized protein</fullName>
    </submittedName>
</protein>
<comment type="caution">
    <text evidence="1">The sequence shown here is derived from an EMBL/GenBank/DDBJ whole genome shotgun (WGS) entry which is preliminary data.</text>
</comment>